<feature type="non-terminal residue" evidence="1">
    <location>
        <position position="160"/>
    </location>
</feature>
<reference evidence="1" key="1">
    <citation type="journal article" date="2023" name="IScience">
        <title>Live-bearing cockroach genome reveals convergent evolutionary mechanisms linked to viviparity in insects and beyond.</title>
        <authorList>
            <person name="Fouks B."/>
            <person name="Harrison M.C."/>
            <person name="Mikhailova A.A."/>
            <person name="Marchal E."/>
            <person name="English S."/>
            <person name="Carruthers M."/>
            <person name="Jennings E.C."/>
            <person name="Chiamaka E.L."/>
            <person name="Frigard R.A."/>
            <person name="Pippel M."/>
            <person name="Attardo G.M."/>
            <person name="Benoit J.B."/>
            <person name="Bornberg-Bauer E."/>
            <person name="Tobe S.S."/>
        </authorList>
    </citation>
    <scope>NUCLEOTIDE SEQUENCE</scope>
    <source>
        <strain evidence="1">Stay&amp;Tobe</strain>
    </source>
</reference>
<organism evidence="1 2">
    <name type="scientific">Diploptera punctata</name>
    <name type="common">Pacific beetle cockroach</name>
    <dbReference type="NCBI Taxonomy" id="6984"/>
    <lineage>
        <taxon>Eukaryota</taxon>
        <taxon>Metazoa</taxon>
        <taxon>Ecdysozoa</taxon>
        <taxon>Arthropoda</taxon>
        <taxon>Hexapoda</taxon>
        <taxon>Insecta</taxon>
        <taxon>Pterygota</taxon>
        <taxon>Neoptera</taxon>
        <taxon>Polyneoptera</taxon>
        <taxon>Dictyoptera</taxon>
        <taxon>Blattodea</taxon>
        <taxon>Blaberoidea</taxon>
        <taxon>Blaberidae</taxon>
        <taxon>Diplopterinae</taxon>
        <taxon>Diploptera</taxon>
    </lineage>
</organism>
<evidence type="ECO:0000313" key="1">
    <source>
        <dbReference type="EMBL" id="KAJ9600326.1"/>
    </source>
</evidence>
<proteinExistence type="predicted"/>
<dbReference type="Proteomes" id="UP001233999">
    <property type="component" value="Unassembled WGS sequence"/>
</dbReference>
<gene>
    <name evidence="1" type="ORF">L9F63_009402</name>
</gene>
<accession>A0AAD8ES56</accession>
<evidence type="ECO:0000313" key="2">
    <source>
        <dbReference type="Proteomes" id="UP001233999"/>
    </source>
</evidence>
<dbReference type="AlphaFoldDB" id="A0AAD8ES56"/>
<protein>
    <submittedName>
        <fullName evidence="1">Uncharacterized protein</fullName>
    </submittedName>
</protein>
<sequence length="160" mass="19310">VLYVIKVQRSRQPRLPRCCQIAILTSASIKTRNLKIDDLEFLGLCLHTCPKWRKHDQPFTIRKNYIVVAVAWLQDYSFCFNINVSLMVWWKMLMNNFATSEYLLEFRLRLDSRRGFRETCIYNFKHFNIFYIRNYTIFEHLDSLRKITLFPHTKHPVGSQ</sequence>
<reference evidence="1" key="2">
    <citation type="submission" date="2023-05" db="EMBL/GenBank/DDBJ databases">
        <authorList>
            <person name="Fouks B."/>
        </authorList>
    </citation>
    <scope>NUCLEOTIDE SEQUENCE</scope>
    <source>
        <strain evidence="1">Stay&amp;Tobe</strain>
        <tissue evidence="1">Testes</tissue>
    </source>
</reference>
<feature type="non-terminal residue" evidence="1">
    <location>
        <position position="1"/>
    </location>
</feature>
<dbReference type="EMBL" id="JASPKZ010000432">
    <property type="protein sequence ID" value="KAJ9600326.1"/>
    <property type="molecule type" value="Genomic_DNA"/>
</dbReference>
<comment type="caution">
    <text evidence="1">The sequence shown here is derived from an EMBL/GenBank/DDBJ whole genome shotgun (WGS) entry which is preliminary data.</text>
</comment>
<name>A0AAD8ES56_DIPPU</name>
<keyword evidence="2" id="KW-1185">Reference proteome</keyword>